<keyword evidence="1" id="KW-0472">Membrane</keyword>
<feature type="transmembrane region" description="Helical" evidence="1">
    <location>
        <begin position="268"/>
        <end position="287"/>
    </location>
</feature>
<keyword evidence="1" id="KW-1133">Transmembrane helix</keyword>
<feature type="domain" description="Peptidase M56" evidence="2">
    <location>
        <begin position="146"/>
        <end position="258"/>
    </location>
</feature>
<dbReference type="InterPro" id="IPR008756">
    <property type="entry name" value="Peptidase_M56"/>
</dbReference>
<evidence type="ECO:0000313" key="3">
    <source>
        <dbReference type="EMBL" id="MFD0765315.1"/>
    </source>
</evidence>
<protein>
    <submittedName>
        <fullName evidence="3">M56 family metallopeptidase</fullName>
    </submittedName>
</protein>
<feature type="transmembrane region" description="Helical" evidence="1">
    <location>
        <begin position="6"/>
        <end position="25"/>
    </location>
</feature>
<evidence type="ECO:0000313" key="4">
    <source>
        <dbReference type="Proteomes" id="UP001597073"/>
    </source>
</evidence>
<keyword evidence="1" id="KW-0812">Transmembrane</keyword>
<gene>
    <name evidence="3" type="ORF">ACFQZI_10670</name>
</gene>
<evidence type="ECO:0000259" key="2">
    <source>
        <dbReference type="Pfam" id="PF05569"/>
    </source>
</evidence>
<proteinExistence type="predicted"/>
<dbReference type="PANTHER" id="PTHR34978">
    <property type="entry name" value="POSSIBLE SENSOR-TRANSDUCER PROTEIN BLAR"/>
    <property type="match status" value="1"/>
</dbReference>
<reference evidence="4" key="1">
    <citation type="journal article" date="2019" name="Int. J. Syst. Evol. Microbiol.">
        <title>The Global Catalogue of Microorganisms (GCM) 10K type strain sequencing project: providing services to taxonomists for standard genome sequencing and annotation.</title>
        <authorList>
            <consortium name="The Broad Institute Genomics Platform"/>
            <consortium name="The Broad Institute Genome Sequencing Center for Infectious Disease"/>
            <person name="Wu L."/>
            <person name="Ma J."/>
        </authorList>
    </citation>
    <scope>NUCLEOTIDE SEQUENCE [LARGE SCALE GENOMIC DNA]</scope>
    <source>
        <strain evidence="4">CCUG 60742</strain>
    </source>
</reference>
<dbReference type="InterPro" id="IPR052173">
    <property type="entry name" value="Beta-lactam_resp_regulator"/>
</dbReference>
<dbReference type="CDD" id="cd07341">
    <property type="entry name" value="M56_BlaR1_MecR1_like"/>
    <property type="match status" value="1"/>
</dbReference>
<dbReference type="Proteomes" id="UP001597073">
    <property type="component" value="Unassembled WGS sequence"/>
</dbReference>
<feature type="transmembrane region" description="Helical" evidence="1">
    <location>
        <begin position="91"/>
        <end position="118"/>
    </location>
</feature>
<sequence>MPALFVFLFKVNIALLLFCAGYYLVLRHLTFYTLNRVYLMVAIIFATLYPKIDLSDFAQRHETLAKPVQTVVLNWQAPAESLVKPLSHPNYWQWATVVFWAGAIFLAFRLAMQLFSLFQLHRRSRAAKIHEHDVRVIDGEAAPFSFWRSIYVNPANHTPADLEAILLHEQVHVNGWHTLDILLAELSSIFYWFNPGIWLMKKAVRENIEFITDRKILNKGFDSKTYQYSLVNVSFANTTPGIVNHFNISTIKKRIIMMNAKRSSRFTLTRYAFVVPAVVVLLLVFTLSKAEIAKPITHKIAVAIKPVTIAIKEAAQEAITFNDTTKKPKSAFKAVPADTVKRVENYAITFHTDSDSKSDTGRKQTIFINTDRNHSIDSMNVVLNGKKVDNLVFSKVDPGTIASINIMTANDVKKLPGNNDAYTFKNDRHVIFVTTKDSPEGKVLAEKLGSRRQLTNIQITRPGSDHLVFNSLPALKGTVKDVKIIAHGKASTIPANEIKEIVLDSGIVRVSYPAKSVAGVEYKLRSDGAGNVTTFNGKPVTFSATGTYTETIPDKDVVVTGYGKKYKATGTYTETIRDKDVVVTGYGKKYKATGLNVIDYPMATTVRLGSMDRISDKLIVIDGKVASEKELKKLSAFEIDRMSTSNSADTVKKYGDKAKYGVVYIYTKKGKQ</sequence>
<dbReference type="EMBL" id="JBHTIA010000007">
    <property type="protein sequence ID" value="MFD0765315.1"/>
    <property type="molecule type" value="Genomic_DNA"/>
</dbReference>
<accession>A0ABW2ZGH6</accession>
<dbReference type="PANTHER" id="PTHR34978:SF3">
    <property type="entry name" value="SLR0241 PROTEIN"/>
    <property type="match status" value="1"/>
</dbReference>
<dbReference type="RefSeq" id="WP_377142332.1">
    <property type="nucleotide sequence ID" value="NZ_JBHTIA010000007.1"/>
</dbReference>
<keyword evidence="4" id="KW-1185">Reference proteome</keyword>
<dbReference type="Pfam" id="PF05569">
    <property type="entry name" value="Peptidase_M56"/>
    <property type="match status" value="1"/>
</dbReference>
<evidence type="ECO:0000256" key="1">
    <source>
        <dbReference type="SAM" id="Phobius"/>
    </source>
</evidence>
<organism evidence="3 4">
    <name type="scientific">Mucilaginibacter lutimaris</name>
    <dbReference type="NCBI Taxonomy" id="931629"/>
    <lineage>
        <taxon>Bacteria</taxon>
        <taxon>Pseudomonadati</taxon>
        <taxon>Bacteroidota</taxon>
        <taxon>Sphingobacteriia</taxon>
        <taxon>Sphingobacteriales</taxon>
        <taxon>Sphingobacteriaceae</taxon>
        <taxon>Mucilaginibacter</taxon>
    </lineage>
</organism>
<comment type="caution">
    <text evidence="3">The sequence shown here is derived from an EMBL/GenBank/DDBJ whole genome shotgun (WGS) entry which is preliminary data.</text>
</comment>
<name>A0ABW2ZGH6_9SPHI</name>
<feature type="transmembrane region" description="Helical" evidence="1">
    <location>
        <begin position="37"/>
        <end position="52"/>
    </location>
</feature>